<protein>
    <submittedName>
        <fullName evidence="2">Replicase family protein</fullName>
    </submittedName>
</protein>
<reference evidence="2 3" key="1">
    <citation type="submission" date="2016-09" db="EMBL/GenBank/DDBJ databases">
        <title>Draft Genome Sequence of four Alteromonas macleodii strains isolated from copper coupons and grown long-term at elevated copper levels.</title>
        <authorList>
            <person name="Cusick K."/>
            <person name="Dale J."/>
            <person name="Little B."/>
            <person name="Biffinger J."/>
        </authorList>
    </citation>
    <scope>NUCLEOTIDE SEQUENCE [LARGE SCALE GENOMIC DNA]</scope>
    <source>
        <strain evidence="2 3">KCP01</strain>
    </source>
</reference>
<name>A0AB36FL71_ALTMA</name>
<dbReference type="RefSeq" id="WP_069945657.1">
    <property type="nucleotide sequence ID" value="NZ_MIPW01000056.1"/>
</dbReference>
<evidence type="ECO:0000259" key="1">
    <source>
        <dbReference type="Pfam" id="PF08708"/>
    </source>
</evidence>
<comment type="caution">
    <text evidence="2">The sequence shown here is derived from an EMBL/GenBank/DDBJ whole genome shotgun (WGS) entry which is preliminary data.</text>
</comment>
<dbReference type="Pfam" id="PF03090">
    <property type="entry name" value="Replicase"/>
    <property type="match status" value="1"/>
</dbReference>
<gene>
    <name evidence="2" type="ORF">BFV95_4413</name>
</gene>
<organism evidence="2 3">
    <name type="scientific">Alteromonas macleodii</name>
    <name type="common">Pseudoalteromonas macleodii</name>
    <dbReference type="NCBI Taxonomy" id="28108"/>
    <lineage>
        <taxon>Bacteria</taxon>
        <taxon>Pseudomonadati</taxon>
        <taxon>Pseudomonadota</taxon>
        <taxon>Gammaproteobacteria</taxon>
        <taxon>Alteromonadales</taxon>
        <taxon>Alteromonadaceae</taxon>
        <taxon>Alteromonas/Salinimonas group</taxon>
        <taxon>Alteromonas</taxon>
    </lineage>
</organism>
<accession>A0AB36FL71</accession>
<sequence length="472" mass="53558">MKRKLKPNVFVRFKNIGLVIVISARFFEPSSSLNRLYSSLPHAVYCSDDKTARYKLSKKKAVSFPYLQVNSKNLKNWLVFDLDHDNPMIWDDEHLPAPNFIVRSRDNSNTSHLYYAIPGVATSANGRAAPIAYMKAVYEAMAIRLNADLAYSGPVAKTPGHPWWHTTEIHNHEYDLGELADYVDLETKPQWSKGPDLDSVSHSRNCTLFEVTRFYAYAKVDAARRDSTLARFEQQIYSFATAKNRFKAQGWQANLRDSEIKATAKSIARWTWDFYRGAGKHRGVMGLSDAIPLESKQRMSAERTARVKRDKTLIQITNAVRDLVRAKTKLTQLAVAAATGLTRQTIAKYYALAIKEARPGQKLVALFKRAKNVNLGRYQIGTIFTPIPGASPDRSNSVVCLRVAFRKNSLHVKEPPDFRALPNYPIDKTEKQVQRDGHRWTSFIPVAIEIISKTMVPGSELLYKAFEKESNE</sequence>
<dbReference type="InterPro" id="IPR004322">
    <property type="entry name" value="Plasmid_replicase_bac"/>
</dbReference>
<proteinExistence type="predicted"/>
<evidence type="ECO:0000313" key="3">
    <source>
        <dbReference type="Proteomes" id="UP000095392"/>
    </source>
</evidence>
<dbReference type="AlphaFoldDB" id="A0AB36FL71"/>
<evidence type="ECO:0000313" key="2">
    <source>
        <dbReference type="EMBL" id="OES25384.1"/>
    </source>
</evidence>
<dbReference type="Pfam" id="PF08708">
    <property type="entry name" value="PriCT_1"/>
    <property type="match status" value="1"/>
</dbReference>
<dbReference type="Gene3D" id="1.10.340.50">
    <property type="match status" value="1"/>
</dbReference>
<dbReference type="Proteomes" id="UP000095392">
    <property type="component" value="Unassembled WGS sequence"/>
</dbReference>
<feature type="domain" description="Primase C-terminal 1" evidence="1">
    <location>
        <begin position="200"/>
        <end position="273"/>
    </location>
</feature>
<dbReference type="EMBL" id="MIPY01000049">
    <property type="protein sequence ID" value="OES25384.1"/>
    <property type="molecule type" value="Genomic_DNA"/>
</dbReference>
<dbReference type="InterPro" id="IPR014820">
    <property type="entry name" value="PriCT_1"/>
</dbReference>
<keyword evidence="3" id="KW-1185">Reference proteome</keyword>